<evidence type="ECO:0008006" key="3">
    <source>
        <dbReference type="Google" id="ProtNLM"/>
    </source>
</evidence>
<keyword evidence="2" id="KW-1185">Reference proteome</keyword>
<protein>
    <recommendedName>
        <fullName evidence="3">Antitoxin VbhA domain-containing protein</fullName>
    </recommendedName>
</protein>
<comment type="caution">
    <text evidence="1">The sequence shown here is derived from an EMBL/GenBank/DDBJ whole genome shotgun (WGS) entry which is preliminary data.</text>
</comment>
<gene>
    <name evidence="1" type="ORF">ACFQL9_08435</name>
</gene>
<evidence type="ECO:0000313" key="2">
    <source>
        <dbReference type="Proteomes" id="UP001596461"/>
    </source>
</evidence>
<dbReference type="Proteomes" id="UP001596461">
    <property type="component" value="Unassembled WGS sequence"/>
</dbReference>
<dbReference type="RefSeq" id="WP_284030582.1">
    <property type="nucleotide sequence ID" value="NZ_CP126154.1"/>
</dbReference>
<dbReference type="EMBL" id="JBHTAH010000005">
    <property type="protein sequence ID" value="MFC7069666.1"/>
    <property type="molecule type" value="Genomic_DNA"/>
</dbReference>
<reference evidence="1 2" key="1">
    <citation type="journal article" date="2019" name="Int. J. Syst. Evol. Microbiol.">
        <title>The Global Catalogue of Microorganisms (GCM) 10K type strain sequencing project: providing services to taxonomists for standard genome sequencing and annotation.</title>
        <authorList>
            <consortium name="The Broad Institute Genomics Platform"/>
            <consortium name="The Broad Institute Genome Sequencing Center for Infectious Disease"/>
            <person name="Wu L."/>
            <person name="Ma J."/>
        </authorList>
    </citation>
    <scope>NUCLEOTIDE SEQUENCE [LARGE SCALE GENOMIC DNA]</scope>
    <source>
        <strain evidence="1 2">DT31</strain>
    </source>
</reference>
<accession>A0ABD5W8J5</accession>
<dbReference type="AlphaFoldDB" id="A0ABD5W8J5"/>
<organism evidence="1 2">
    <name type="scientific">Halobaculum lipolyticum</name>
    <dbReference type="NCBI Taxonomy" id="3032001"/>
    <lineage>
        <taxon>Archaea</taxon>
        <taxon>Methanobacteriati</taxon>
        <taxon>Methanobacteriota</taxon>
        <taxon>Stenosarchaea group</taxon>
        <taxon>Halobacteria</taxon>
        <taxon>Halobacteriales</taxon>
        <taxon>Haloferacaceae</taxon>
        <taxon>Halobaculum</taxon>
    </lineage>
</organism>
<proteinExistence type="predicted"/>
<name>A0ABD5W8J5_9EURY</name>
<dbReference type="GeneID" id="81125419"/>
<evidence type="ECO:0000313" key="1">
    <source>
        <dbReference type="EMBL" id="MFC7069666.1"/>
    </source>
</evidence>
<sequence length="96" mass="10571">MCKNEMRIHDTDERDRLYGNLVEATGENTKSGALDAAARYYLQMRGGSAAVPTGAVTELMRAAEERGSLTGAEIAEILTTDELRIRFETSWSVDSQ</sequence>